<name>A0ABR7T419_HELCL</name>
<dbReference type="NCBIfam" id="NF045672">
    <property type="entry name" value="MCP_gp7_epsi_15"/>
    <property type="match status" value="1"/>
</dbReference>
<dbReference type="Pfam" id="PF20911">
    <property type="entry name" value="GP7"/>
    <property type="match status" value="1"/>
</dbReference>
<accession>A0ABR7T419</accession>
<comment type="caution">
    <text evidence="1">The sequence shown here is derived from an EMBL/GenBank/DDBJ whole genome shotgun (WGS) entry which is preliminary data.</text>
</comment>
<dbReference type="RefSeq" id="WP_188040967.1">
    <property type="nucleotide sequence ID" value="NZ_JACVHF010000015.1"/>
</dbReference>
<evidence type="ECO:0000313" key="1">
    <source>
        <dbReference type="EMBL" id="MBC9785510.1"/>
    </source>
</evidence>
<protein>
    <submittedName>
        <fullName evidence="1">Phage major capsid protein</fullName>
    </submittedName>
</protein>
<organism evidence="1 2">
    <name type="scientific">Heliobacterium chlorum</name>
    <dbReference type="NCBI Taxonomy" id="2698"/>
    <lineage>
        <taxon>Bacteria</taxon>
        <taxon>Bacillati</taxon>
        <taxon>Bacillota</taxon>
        <taxon>Clostridia</taxon>
        <taxon>Eubacteriales</taxon>
        <taxon>Heliobacteriaceae</taxon>
        <taxon>Heliobacterium</taxon>
    </lineage>
</organism>
<reference evidence="1 2" key="1">
    <citation type="submission" date="2020-07" db="EMBL/GenBank/DDBJ databases">
        <title>Draft whole-genome sequence of Heliobacterium chlorum DSM 3682, type strain.</title>
        <authorList>
            <person name="Kyndt J.A."/>
            <person name="Meyer T.E."/>
            <person name="Imhoff J.F."/>
        </authorList>
    </citation>
    <scope>NUCLEOTIDE SEQUENCE [LARGE SCALE GENOMIC DNA]</scope>
    <source>
        <strain evidence="1 2">DSM 3682</strain>
    </source>
</reference>
<gene>
    <name evidence="1" type="ORF">H1S01_13465</name>
</gene>
<dbReference type="Proteomes" id="UP000617402">
    <property type="component" value="Unassembled WGS sequence"/>
</dbReference>
<dbReference type="SUPFAM" id="SSF56563">
    <property type="entry name" value="Major capsid protein gp5"/>
    <property type="match status" value="1"/>
</dbReference>
<proteinExistence type="predicted"/>
<dbReference type="EMBL" id="JACVHF010000015">
    <property type="protein sequence ID" value="MBC9785510.1"/>
    <property type="molecule type" value="Genomic_DNA"/>
</dbReference>
<sequence length="313" mass="34268">MALTMTEAAKLSTDVLQKGVIKTFARSSPILEMLPFMEISGNSYKYNQEQALPGIAFRSVNEGYVESAGVVNQLSEGLYILGGDVDIDKFLIQTRGNVNDIRSIHTDLKSKALALEFTRAFFKGDAAQPSQFDGLQKRLANSQLVDGNDQVLSLPLIDELIDKVEGEPDVLFCSKTMRREIKAILQDSKHYIESGEDSFGRPVATYAGIPIRVIETDGAGQEILGFTELNKAGTANDTGSIYAVKFGAEQYVSGLRNGGVSVRDLGEIDSKPVFRTRIEFYCGMAVFHPRAAARLRFVKKGVAEVLKELNQAA</sequence>
<keyword evidence="2" id="KW-1185">Reference proteome</keyword>
<dbReference type="InterPro" id="IPR048813">
    <property type="entry name" value="GP7-like"/>
</dbReference>
<evidence type="ECO:0000313" key="2">
    <source>
        <dbReference type="Proteomes" id="UP000617402"/>
    </source>
</evidence>